<reference evidence="2 3" key="1">
    <citation type="journal article" date="2006" name="Science">
        <title>Phytophthora genome sequences uncover evolutionary origins and mechanisms of pathogenesis.</title>
        <authorList>
            <person name="Tyler B.M."/>
            <person name="Tripathy S."/>
            <person name="Zhang X."/>
            <person name="Dehal P."/>
            <person name="Jiang R.H."/>
            <person name="Aerts A."/>
            <person name="Arredondo F.D."/>
            <person name="Baxter L."/>
            <person name="Bensasson D."/>
            <person name="Beynon J.L."/>
            <person name="Chapman J."/>
            <person name="Damasceno C.M."/>
            <person name="Dorrance A.E."/>
            <person name="Dou D."/>
            <person name="Dickerman A.W."/>
            <person name="Dubchak I.L."/>
            <person name="Garbelotto M."/>
            <person name="Gijzen M."/>
            <person name="Gordon S.G."/>
            <person name="Govers F."/>
            <person name="Grunwald N.J."/>
            <person name="Huang W."/>
            <person name="Ivors K.L."/>
            <person name="Jones R.W."/>
            <person name="Kamoun S."/>
            <person name="Krampis K."/>
            <person name="Lamour K.H."/>
            <person name="Lee M.K."/>
            <person name="McDonald W.H."/>
            <person name="Medina M."/>
            <person name="Meijer H.J."/>
            <person name="Nordberg E.K."/>
            <person name="Maclean D.J."/>
            <person name="Ospina-Giraldo M.D."/>
            <person name="Morris P.F."/>
            <person name="Phuntumart V."/>
            <person name="Putnam N.H."/>
            <person name="Rash S."/>
            <person name="Rose J.K."/>
            <person name="Sakihama Y."/>
            <person name="Salamov A.A."/>
            <person name="Savidor A."/>
            <person name="Scheuring C.F."/>
            <person name="Smith B.M."/>
            <person name="Sobral B.W."/>
            <person name="Terry A."/>
            <person name="Torto-Alalibo T.A."/>
            <person name="Win J."/>
            <person name="Xu Z."/>
            <person name="Zhang H."/>
            <person name="Grigoriev I.V."/>
            <person name="Rokhsar D.S."/>
            <person name="Boore J.L."/>
        </authorList>
    </citation>
    <scope>NUCLEOTIDE SEQUENCE [LARGE SCALE GENOMIC DNA]</scope>
    <source>
        <strain evidence="2 3">P6497</strain>
    </source>
</reference>
<evidence type="ECO:0000256" key="1">
    <source>
        <dbReference type="SAM" id="MobiDB-lite"/>
    </source>
</evidence>
<dbReference type="SMR" id="G5A6X1"/>
<feature type="compositionally biased region" description="Basic and acidic residues" evidence="1">
    <location>
        <begin position="56"/>
        <end position="67"/>
    </location>
</feature>
<feature type="region of interest" description="Disordered" evidence="1">
    <location>
        <begin position="52"/>
        <end position="92"/>
    </location>
</feature>
<dbReference type="InParanoid" id="G5A6X1"/>
<dbReference type="RefSeq" id="XP_009535709.1">
    <property type="nucleotide sequence ID" value="XM_009537414.1"/>
</dbReference>
<protein>
    <recommendedName>
        <fullName evidence="4">M96 mating-specific protein family</fullName>
    </recommendedName>
</protein>
<gene>
    <name evidence="2" type="ORF">PHYSODRAFT_525783</name>
</gene>
<organism evidence="2 3">
    <name type="scientific">Phytophthora sojae (strain P6497)</name>
    <name type="common">Soybean stem and root rot agent</name>
    <name type="synonym">Phytophthora megasperma f. sp. glycines</name>
    <dbReference type="NCBI Taxonomy" id="1094619"/>
    <lineage>
        <taxon>Eukaryota</taxon>
        <taxon>Sar</taxon>
        <taxon>Stramenopiles</taxon>
        <taxon>Oomycota</taxon>
        <taxon>Peronosporomycetes</taxon>
        <taxon>Peronosporales</taxon>
        <taxon>Peronosporaceae</taxon>
        <taxon>Phytophthora</taxon>
    </lineage>
</organism>
<evidence type="ECO:0000313" key="3">
    <source>
        <dbReference type="Proteomes" id="UP000002640"/>
    </source>
</evidence>
<proteinExistence type="predicted"/>
<dbReference type="KEGG" id="psoj:PHYSODRAFT_525783"/>
<keyword evidence="3" id="KW-1185">Reference proteome</keyword>
<sequence length="385" mass="43145">MSFLVTEDDTSILSEAFAFIDEACSGGSSPAGLESTDGDSGLDAIPSLNILEVNEEGAKDNRREPKQKPARKRRVRSAETSSTGLQRRKRAELASLREQAQELEGVLVQMQRGVVAGPLTERASEERDSRRCEWYRHALEQCQLRLQAEKTNRQLKSILKKQAKVHEALNGVLQKRSTLYHKQSSPSINSSVVCNYDQRRQTKVVEFETTTPLGCSLQDATAFVWRNFQIDRVRSFHPNTLLKKVVITMPSRNGAIQAEKLNYVRKHEDGDQTLISWADLMVLPTKSELHFRAEGLILLTPSQADPKQTLLRSFLKLYLDNNSASLYVGPEDIAYAQDIVLGAMAAKIRMFWQSFQNMLIEEAGPASSDAFSVAYPDTRSPLGDI</sequence>
<accession>G5A6X1</accession>
<dbReference type="EMBL" id="JH159160">
    <property type="protein sequence ID" value="EGZ09076.1"/>
    <property type="molecule type" value="Genomic_DNA"/>
</dbReference>
<dbReference type="AlphaFoldDB" id="G5A6X1"/>
<name>G5A6X1_PHYSP</name>
<dbReference type="OMA" id="YLTHCEV"/>
<dbReference type="Proteomes" id="UP000002640">
    <property type="component" value="Unassembled WGS sequence"/>
</dbReference>
<dbReference type="GeneID" id="20660921"/>
<evidence type="ECO:0000313" key="2">
    <source>
        <dbReference type="EMBL" id="EGZ09076.1"/>
    </source>
</evidence>
<evidence type="ECO:0008006" key="4">
    <source>
        <dbReference type="Google" id="ProtNLM"/>
    </source>
</evidence>